<dbReference type="SUPFAM" id="SSF56349">
    <property type="entry name" value="DNA breaking-rejoining enzymes"/>
    <property type="match status" value="1"/>
</dbReference>
<evidence type="ECO:0000256" key="5">
    <source>
        <dbReference type="PROSITE-ProRule" id="PRU01248"/>
    </source>
</evidence>
<proteinExistence type="inferred from homology"/>
<dbReference type="EMBL" id="CP029693">
    <property type="protein sequence ID" value="AWY39448.1"/>
    <property type="molecule type" value="Genomic_DNA"/>
</dbReference>
<name>A0A2Z4RGJ0_PSEPU</name>
<evidence type="ECO:0000259" key="7">
    <source>
        <dbReference type="PROSITE" id="PS51900"/>
    </source>
</evidence>
<protein>
    <submittedName>
        <fullName evidence="8">Integrase</fullName>
    </submittedName>
</protein>
<organism evidence="8 9">
    <name type="scientific">Pseudomonas putida</name>
    <name type="common">Arthrobacter siderocapsulatus</name>
    <dbReference type="NCBI Taxonomy" id="303"/>
    <lineage>
        <taxon>Bacteria</taxon>
        <taxon>Pseudomonadati</taxon>
        <taxon>Pseudomonadota</taxon>
        <taxon>Gammaproteobacteria</taxon>
        <taxon>Pseudomonadales</taxon>
        <taxon>Pseudomonadaceae</taxon>
        <taxon>Pseudomonas</taxon>
    </lineage>
</organism>
<dbReference type="PANTHER" id="PTHR30349">
    <property type="entry name" value="PHAGE INTEGRASE-RELATED"/>
    <property type="match status" value="1"/>
</dbReference>
<dbReference type="InterPro" id="IPR044068">
    <property type="entry name" value="CB"/>
</dbReference>
<dbReference type="Proteomes" id="UP000250299">
    <property type="component" value="Chromosome"/>
</dbReference>
<dbReference type="Gene3D" id="1.10.150.130">
    <property type="match status" value="1"/>
</dbReference>
<dbReference type="PANTHER" id="PTHR30349:SF64">
    <property type="entry name" value="PROPHAGE INTEGRASE INTD-RELATED"/>
    <property type="match status" value="1"/>
</dbReference>
<accession>A0A2Z4RGJ0</accession>
<dbReference type="Pfam" id="PF00589">
    <property type="entry name" value="Phage_integrase"/>
    <property type="match status" value="1"/>
</dbReference>
<dbReference type="OrthoDB" id="662444at2"/>
<keyword evidence="4" id="KW-0233">DNA recombination</keyword>
<keyword evidence="3 5" id="KW-0238">DNA-binding</keyword>
<dbReference type="GO" id="GO:0015074">
    <property type="term" value="P:DNA integration"/>
    <property type="evidence" value="ECO:0007669"/>
    <property type="project" value="UniProtKB-KW"/>
</dbReference>
<dbReference type="InterPro" id="IPR011010">
    <property type="entry name" value="DNA_brk_join_enz"/>
</dbReference>
<dbReference type="InterPro" id="IPR050090">
    <property type="entry name" value="Tyrosine_recombinase_XerCD"/>
</dbReference>
<dbReference type="PROSITE" id="PS51898">
    <property type="entry name" value="TYR_RECOMBINASE"/>
    <property type="match status" value="1"/>
</dbReference>
<dbReference type="InterPro" id="IPR013762">
    <property type="entry name" value="Integrase-like_cat_sf"/>
</dbReference>
<dbReference type="RefSeq" id="WP_110963225.1">
    <property type="nucleotide sequence ID" value="NZ_CP029693.1"/>
</dbReference>
<evidence type="ECO:0000256" key="4">
    <source>
        <dbReference type="ARBA" id="ARBA00023172"/>
    </source>
</evidence>
<gene>
    <name evidence="8" type="ORF">DKY63_05835</name>
</gene>
<evidence type="ECO:0000256" key="2">
    <source>
        <dbReference type="ARBA" id="ARBA00022908"/>
    </source>
</evidence>
<feature type="domain" description="Tyr recombinase" evidence="6">
    <location>
        <begin position="169"/>
        <end position="343"/>
    </location>
</feature>
<dbReference type="GO" id="GO:0003677">
    <property type="term" value="F:DNA binding"/>
    <property type="evidence" value="ECO:0007669"/>
    <property type="project" value="UniProtKB-UniRule"/>
</dbReference>
<evidence type="ECO:0000313" key="9">
    <source>
        <dbReference type="Proteomes" id="UP000250299"/>
    </source>
</evidence>
<dbReference type="PROSITE" id="PS51900">
    <property type="entry name" value="CB"/>
    <property type="match status" value="1"/>
</dbReference>
<evidence type="ECO:0000256" key="1">
    <source>
        <dbReference type="ARBA" id="ARBA00008857"/>
    </source>
</evidence>
<dbReference type="AlphaFoldDB" id="A0A2Z4RGJ0"/>
<dbReference type="InterPro" id="IPR002104">
    <property type="entry name" value="Integrase_catalytic"/>
</dbReference>
<dbReference type="Gene3D" id="1.10.443.10">
    <property type="entry name" value="Intergrase catalytic core"/>
    <property type="match status" value="1"/>
</dbReference>
<evidence type="ECO:0000259" key="6">
    <source>
        <dbReference type="PROSITE" id="PS51898"/>
    </source>
</evidence>
<comment type="similarity">
    <text evidence="1">Belongs to the 'phage' integrase family.</text>
</comment>
<feature type="domain" description="Core-binding (CB)" evidence="7">
    <location>
        <begin position="67"/>
        <end position="148"/>
    </location>
</feature>
<sequence length="343" mass="38925">MGRRPTKPGSIPRLRERKRGNTIYYLYDTGGKPRKEISLGTDYGKAIIEYAKLEQTRVSQALTQKVLTFAYVAQIYMDEVVPTKGIATQRDNARELKNLLLFFNDPPAPLEAIEPQHVAQYLRHRGKTAPVRANREKALLSAIWNFARESGYTSLANPCSGVKGNKETGRDVYVEDDVFARAYEHADQPLRDALDLFYLTGQRIADTLKMDERDIRDGKLAVRQGKTGAKRRIEIIGELKVVVDRIMARKSGHKIRSTRLVVMESGQPMTPSMLRKRFDDVREAAGIPKSEFQMRDLRAKAATDKEESTGNIREARDQLGHTTVGMTEQYIRMRKGKKVTPTK</sequence>
<dbReference type="GO" id="GO:0006310">
    <property type="term" value="P:DNA recombination"/>
    <property type="evidence" value="ECO:0007669"/>
    <property type="project" value="UniProtKB-KW"/>
</dbReference>
<reference evidence="8 9" key="1">
    <citation type="submission" date="2018-05" db="EMBL/GenBank/DDBJ databases">
        <title>Whole genome sequence of Pseudomonas putida JBC17.</title>
        <authorList>
            <person name="Lee Y.H."/>
            <person name="David K."/>
        </authorList>
    </citation>
    <scope>NUCLEOTIDE SEQUENCE [LARGE SCALE GENOMIC DNA]</scope>
    <source>
        <strain evidence="8 9">JBC17</strain>
    </source>
</reference>
<evidence type="ECO:0000313" key="8">
    <source>
        <dbReference type="EMBL" id="AWY39448.1"/>
    </source>
</evidence>
<dbReference type="InterPro" id="IPR010998">
    <property type="entry name" value="Integrase_recombinase_N"/>
</dbReference>
<evidence type="ECO:0000256" key="3">
    <source>
        <dbReference type="ARBA" id="ARBA00023125"/>
    </source>
</evidence>
<keyword evidence="2" id="KW-0229">DNA integration</keyword>